<dbReference type="EMBL" id="VOXD01000003">
    <property type="protein sequence ID" value="TXF91130.1"/>
    <property type="molecule type" value="Genomic_DNA"/>
</dbReference>
<dbReference type="SUPFAM" id="SSF158446">
    <property type="entry name" value="IVS-encoded protein-like"/>
    <property type="match status" value="1"/>
</dbReference>
<reference evidence="1 2" key="1">
    <citation type="submission" date="2019-08" db="EMBL/GenBank/DDBJ databases">
        <title>Lewinella sp. strain SSH13 Genome sequencing and assembly.</title>
        <authorList>
            <person name="Kim I."/>
        </authorList>
    </citation>
    <scope>NUCLEOTIDE SEQUENCE [LARGE SCALE GENOMIC DNA]</scope>
    <source>
        <strain evidence="1 2">SSH13</strain>
    </source>
</reference>
<comment type="caution">
    <text evidence="1">The sequence shown here is derived from an EMBL/GenBank/DDBJ whole genome shotgun (WGS) entry which is preliminary data.</text>
</comment>
<dbReference type="InterPro" id="IPR036583">
    <property type="entry name" value="23S_rRNA_IVS_sf"/>
</dbReference>
<protein>
    <submittedName>
        <fullName evidence="1">Four helix bundle protein</fullName>
    </submittedName>
</protein>
<dbReference type="NCBIfam" id="TIGR02436">
    <property type="entry name" value="four helix bundle protein"/>
    <property type="match status" value="1"/>
</dbReference>
<dbReference type="Pfam" id="PF05635">
    <property type="entry name" value="23S_rRNA_IVP"/>
    <property type="match status" value="1"/>
</dbReference>
<evidence type="ECO:0000313" key="2">
    <source>
        <dbReference type="Proteomes" id="UP000321907"/>
    </source>
</evidence>
<evidence type="ECO:0000313" key="1">
    <source>
        <dbReference type="EMBL" id="TXF91130.1"/>
    </source>
</evidence>
<dbReference type="Gene3D" id="1.20.1440.60">
    <property type="entry name" value="23S rRNA-intervening sequence"/>
    <property type="match status" value="1"/>
</dbReference>
<accession>A0A5C7FM44</accession>
<proteinExistence type="predicted"/>
<dbReference type="PANTHER" id="PTHR38471:SF2">
    <property type="entry name" value="FOUR HELIX BUNDLE PROTEIN"/>
    <property type="match status" value="1"/>
</dbReference>
<dbReference type="PANTHER" id="PTHR38471">
    <property type="entry name" value="FOUR HELIX BUNDLE PROTEIN"/>
    <property type="match status" value="1"/>
</dbReference>
<gene>
    <name evidence="1" type="ORF">FUA23_02565</name>
</gene>
<dbReference type="AlphaFoldDB" id="A0A5C7FM44"/>
<dbReference type="RefSeq" id="WP_147929149.1">
    <property type="nucleotide sequence ID" value="NZ_VOXD01000003.1"/>
</dbReference>
<name>A0A5C7FM44_9BACT</name>
<dbReference type="Proteomes" id="UP000321907">
    <property type="component" value="Unassembled WGS sequence"/>
</dbReference>
<dbReference type="InterPro" id="IPR012657">
    <property type="entry name" value="23S_rRNA-intervening_sequence"/>
</dbReference>
<sequence length="127" mass="14807">MNASFRKWAAYRKGMILSNRIDDLTASFPPNERFRLTDQICRSASSVCANLAESFAKRRYPKHFIAKITDSYGENCETQMWLDKALARGYITNKQYKEHNDLADEVGRLLHFMEHNPDHYAKKSNTK</sequence>
<dbReference type="CDD" id="cd16377">
    <property type="entry name" value="23S_rRNA_IVP_like"/>
    <property type="match status" value="1"/>
</dbReference>
<keyword evidence="2" id="KW-1185">Reference proteome</keyword>
<organism evidence="1 2">
    <name type="scientific">Neolewinella aurantiaca</name>
    <dbReference type="NCBI Taxonomy" id="2602767"/>
    <lineage>
        <taxon>Bacteria</taxon>
        <taxon>Pseudomonadati</taxon>
        <taxon>Bacteroidota</taxon>
        <taxon>Saprospiria</taxon>
        <taxon>Saprospirales</taxon>
        <taxon>Lewinellaceae</taxon>
        <taxon>Neolewinella</taxon>
    </lineage>
</organism>
<dbReference type="OrthoDB" id="9811959at2"/>